<organism evidence="1 2">
    <name type="scientific">Aerophobetes bacterium</name>
    <dbReference type="NCBI Taxonomy" id="2030807"/>
    <lineage>
        <taxon>Bacteria</taxon>
        <taxon>Candidatus Aerophobota</taxon>
    </lineage>
</organism>
<dbReference type="Proteomes" id="UP000280417">
    <property type="component" value="Unassembled WGS sequence"/>
</dbReference>
<sequence>MKFKLHLQDLYSDDMPISGINSGREKLLLEKGMDEIYTDLWRISQGEKPYKTKHNLRDEKTGKKLDGYVDIKCGEDGSLREYEIFLDSEIEKDEGKRILTYVHEKIHTIFPEEENEEVIEYLTGKALEYLKSVNNKEVRDLAEKGYEAFLERQIMQYLNDFAQEHHQVMKDMIRRYQESQSRQNRTEWALTIAGDVGNKIEEGLAWMFNNTIGAFLKNYAGVDLKASPGLSKYITDKIKELP</sequence>
<evidence type="ECO:0000313" key="1">
    <source>
        <dbReference type="EMBL" id="RLE12190.1"/>
    </source>
</evidence>
<accession>A0A662D8W8</accession>
<name>A0A662D8W8_UNCAE</name>
<evidence type="ECO:0000313" key="2">
    <source>
        <dbReference type="Proteomes" id="UP000280417"/>
    </source>
</evidence>
<comment type="caution">
    <text evidence="1">The sequence shown here is derived from an EMBL/GenBank/DDBJ whole genome shotgun (WGS) entry which is preliminary data.</text>
</comment>
<proteinExistence type="predicted"/>
<dbReference type="AlphaFoldDB" id="A0A662D8W8"/>
<reference evidence="1 2" key="1">
    <citation type="submission" date="2018-06" db="EMBL/GenBank/DDBJ databases">
        <title>Extensive metabolic versatility and redundancy in microbially diverse, dynamic hydrothermal sediments.</title>
        <authorList>
            <person name="Dombrowski N."/>
            <person name="Teske A."/>
            <person name="Baker B.J."/>
        </authorList>
    </citation>
    <scope>NUCLEOTIDE SEQUENCE [LARGE SCALE GENOMIC DNA]</scope>
    <source>
        <strain evidence="1">B3_G15</strain>
    </source>
</reference>
<dbReference type="EMBL" id="QMQA01000184">
    <property type="protein sequence ID" value="RLE12190.1"/>
    <property type="molecule type" value="Genomic_DNA"/>
</dbReference>
<protein>
    <submittedName>
        <fullName evidence="1">Uncharacterized protein</fullName>
    </submittedName>
</protein>
<gene>
    <name evidence="1" type="ORF">DRJ04_06640</name>
</gene>